<protein>
    <submittedName>
        <fullName evidence="1">Uncharacterized protein</fullName>
    </submittedName>
</protein>
<organism evidence="1">
    <name type="scientific">Utricularia reniformis</name>
    <dbReference type="NCBI Taxonomy" id="192314"/>
    <lineage>
        <taxon>Eukaryota</taxon>
        <taxon>Viridiplantae</taxon>
        <taxon>Streptophyta</taxon>
        <taxon>Embryophyta</taxon>
        <taxon>Tracheophyta</taxon>
        <taxon>Spermatophyta</taxon>
        <taxon>Magnoliopsida</taxon>
        <taxon>eudicotyledons</taxon>
        <taxon>Gunneridae</taxon>
        <taxon>Pentapetalae</taxon>
        <taxon>asterids</taxon>
        <taxon>lamiids</taxon>
        <taxon>Lamiales</taxon>
        <taxon>Lentibulariaceae</taxon>
        <taxon>Utricularia</taxon>
    </lineage>
</organism>
<dbReference type="AlphaFoldDB" id="A0A1Y0AZW9"/>
<dbReference type="EMBL" id="KY774314">
    <property type="protein sequence ID" value="ART30725.1"/>
    <property type="molecule type" value="Genomic_DNA"/>
</dbReference>
<accession>A0A1Y0AZW9</accession>
<reference evidence="1" key="1">
    <citation type="submission" date="2017-03" db="EMBL/GenBank/DDBJ databases">
        <title>The mitochondrial genome of the carnivorous plant Utricularia reniformis (Lentibulariaceae): structure, comparative analysis and evolutionary landmarks.</title>
        <authorList>
            <person name="Silva S.R."/>
            <person name="Alvarenga D.O."/>
            <person name="Michael T.P."/>
            <person name="Miranda V.F.O."/>
            <person name="Varani A.M."/>
        </authorList>
    </citation>
    <scope>NUCLEOTIDE SEQUENCE</scope>
</reference>
<geneLocation type="mitochondrion" evidence="1"/>
<name>A0A1Y0AZW9_9LAMI</name>
<evidence type="ECO:0000313" key="1">
    <source>
        <dbReference type="EMBL" id="ART30725.1"/>
    </source>
</evidence>
<sequence length="36" mass="3876">MRSEQEFFPGLRVGGNWLLGRAAALGIGKEGKGRCN</sequence>
<gene>
    <name evidence="1" type="ORF">AEK19_MT0465</name>
</gene>
<proteinExistence type="predicted"/>
<keyword evidence="1" id="KW-0496">Mitochondrion</keyword>